<organism evidence="2 3">
    <name type="scientific">Fodinibius sediminis</name>
    <dbReference type="NCBI Taxonomy" id="1214077"/>
    <lineage>
        <taxon>Bacteria</taxon>
        <taxon>Pseudomonadati</taxon>
        <taxon>Balneolota</taxon>
        <taxon>Balneolia</taxon>
        <taxon>Balneolales</taxon>
        <taxon>Balneolaceae</taxon>
        <taxon>Fodinibius</taxon>
    </lineage>
</organism>
<dbReference type="SUPFAM" id="SSF52200">
    <property type="entry name" value="Toll/Interleukin receptor TIR domain"/>
    <property type="match status" value="1"/>
</dbReference>
<proteinExistence type="predicted"/>
<name>A0A521AUM8_9BACT</name>
<evidence type="ECO:0000313" key="3">
    <source>
        <dbReference type="Proteomes" id="UP000317593"/>
    </source>
</evidence>
<dbReference type="Pfam" id="PF13676">
    <property type="entry name" value="TIR_2"/>
    <property type="match status" value="1"/>
</dbReference>
<sequence>MNKLEKRELISIIGRELQERMTFMDIDAYFTEYGIPTDHEPSQNSKWVYVKEVLAGVDDDIVLEIASELDIKHKALSETPIVEEDEATFWKPGHFRLFLSHLSSFKVKVTQLKRALEPYGISSFVAHEDIEPTKLWEKEIEKGLFSMDALCAILMPGFKESNWTDQEIGVAIGRGVLVIPVRKNMDPYGFIGKFQGFQANNKTIGQVAEGIFQILSSHDKTRSKLINKLSDLFLMSNNSEAALNRIKAISKIDDFPEEKVEALHLGITDNKNLQDTDLLKAFNTFMDDFGKPSVSMADFEEKESEEWEDDLPF</sequence>
<reference evidence="2 3" key="1">
    <citation type="submission" date="2017-05" db="EMBL/GenBank/DDBJ databases">
        <authorList>
            <person name="Varghese N."/>
            <person name="Submissions S."/>
        </authorList>
    </citation>
    <scope>NUCLEOTIDE SEQUENCE [LARGE SCALE GENOMIC DNA]</scope>
    <source>
        <strain evidence="2 3">DSM 21194</strain>
    </source>
</reference>
<dbReference type="GO" id="GO:0007165">
    <property type="term" value="P:signal transduction"/>
    <property type="evidence" value="ECO:0007669"/>
    <property type="project" value="InterPro"/>
</dbReference>
<dbReference type="AlphaFoldDB" id="A0A521AUM8"/>
<dbReference type="EMBL" id="FXTH01000001">
    <property type="protein sequence ID" value="SMO38562.1"/>
    <property type="molecule type" value="Genomic_DNA"/>
</dbReference>
<evidence type="ECO:0000259" key="1">
    <source>
        <dbReference type="Pfam" id="PF13676"/>
    </source>
</evidence>
<dbReference type="Gene3D" id="3.40.50.10140">
    <property type="entry name" value="Toll/interleukin-1 receptor homology (TIR) domain"/>
    <property type="match status" value="1"/>
</dbReference>
<dbReference type="Proteomes" id="UP000317593">
    <property type="component" value="Unassembled WGS sequence"/>
</dbReference>
<accession>A0A521AUM8</accession>
<dbReference type="OrthoDB" id="344630at2"/>
<dbReference type="RefSeq" id="WP_142712833.1">
    <property type="nucleotide sequence ID" value="NZ_FXTH01000001.1"/>
</dbReference>
<keyword evidence="3" id="KW-1185">Reference proteome</keyword>
<gene>
    <name evidence="2" type="ORF">SAMN06265218_101382</name>
</gene>
<feature type="domain" description="TIR" evidence="1">
    <location>
        <begin position="98"/>
        <end position="195"/>
    </location>
</feature>
<evidence type="ECO:0000313" key="2">
    <source>
        <dbReference type="EMBL" id="SMO38562.1"/>
    </source>
</evidence>
<dbReference type="InterPro" id="IPR035897">
    <property type="entry name" value="Toll_tir_struct_dom_sf"/>
</dbReference>
<protein>
    <submittedName>
        <fullName evidence="2">TIR domain-containing protein</fullName>
    </submittedName>
</protein>
<dbReference type="InterPro" id="IPR000157">
    <property type="entry name" value="TIR_dom"/>
</dbReference>